<evidence type="ECO:0000259" key="9">
    <source>
        <dbReference type="Pfam" id="PF12704"/>
    </source>
</evidence>
<dbReference type="GO" id="GO:0044874">
    <property type="term" value="P:lipoprotein localization to outer membrane"/>
    <property type="evidence" value="ECO:0007669"/>
    <property type="project" value="TreeGrafter"/>
</dbReference>
<proteinExistence type="inferred from homology"/>
<dbReference type="OrthoDB" id="368800at2"/>
<dbReference type="PANTHER" id="PTHR30489">
    <property type="entry name" value="LIPOPROTEIN-RELEASING SYSTEM TRANSMEMBRANE PROTEIN LOLE"/>
    <property type="match status" value="1"/>
</dbReference>
<evidence type="ECO:0000259" key="10">
    <source>
        <dbReference type="Pfam" id="PF17131"/>
    </source>
</evidence>
<dbReference type="InterPro" id="IPR003838">
    <property type="entry name" value="ABC3_permease_C"/>
</dbReference>
<evidence type="ECO:0000256" key="2">
    <source>
        <dbReference type="ARBA" id="ARBA00005236"/>
    </source>
</evidence>
<evidence type="ECO:0000256" key="4">
    <source>
        <dbReference type="ARBA" id="ARBA00022692"/>
    </source>
</evidence>
<evidence type="ECO:0000259" key="8">
    <source>
        <dbReference type="Pfam" id="PF02687"/>
    </source>
</evidence>
<feature type="transmembrane region" description="Helical" evidence="7">
    <location>
        <begin position="410"/>
        <end position="429"/>
    </location>
</feature>
<protein>
    <submittedName>
        <fullName evidence="11">ABC-type lipoprotein release transport system permease subunit</fullName>
    </submittedName>
</protein>
<dbReference type="RefSeq" id="WP_130392064.1">
    <property type="nucleotide sequence ID" value="NZ_SGXM01000003.1"/>
</dbReference>
<keyword evidence="3" id="KW-1003">Cell membrane</keyword>
<feature type="domain" description="ABC3 transporter permease C-terminal" evidence="8">
    <location>
        <begin position="275"/>
        <end position="398"/>
    </location>
</feature>
<accession>A0A4Q7RZI2</accession>
<gene>
    <name evidence="11" type="ORF">EV147_3087</name>
</gene>
<keyword evidence="6 7" id="KW-0472">Membrane</keyword>
<dbReference type="PANTHER" id="PTHR30489:SF0">
    <property type="entry name" value="LIPOPROTEIN-RELEASING SYSTEM TRANSMEMBRANE PROTEIN LOLE"/>
    <property type="match status" value="1"/>
</dbReference>
<evidence type="ECO:0000256" key="6">
    <source>
        <dbReference type="ARBA" id="ARBA00023136"/>
    </source>
</evidence>
<evidence type="ECO:0000256" key="1">
    <source>
        <dbReference type="ARBA" id="ARBA00004651"/>
    </source>
</evidence>
<sequence>MLKLALNNLRRDRRRTVATMVALTSGLVAVLLFLAYMSFVEASMARVVIHAQGNGHVQVYRTGGQANLAAFPARYALDAADQARIRELVATVPGVRRAGADMTGVGMVQLDNRSTVFLASGIDPEFEAALRGEDGEAVAAPKDLASIRITPHMADRIGASAGDVVQLAATSYAQRANAMDAEVRDTSYSTGIEAIESKGLRMPLADMQSLYDTEAVSRMIVQVDDRADTDRVAAHLTQALEAAKPGRFDVTTWRSPHVGQLYNSFMGFFNMLFAFAGVVIALVAVATVQHTVAMNIEDRMKEVATLRAIGYPRARIVAMFVIETAVTALAVALLAVLLAWAVRAGIAAAGVTTSLPRVAQRVPLVLQLTAVETFTVVVGACVLIVLSSALTTWRRLRRSVRFGGQRSHSLSRVLAGGVAALAGFVWFPVPPAAAADAMPDVETMRQWLKQADMARGGFANLSWDVAVHSEDPAGNTDTEYAVQVRDGDALIRTTAPRRYQGERILIASHAMWYTKPGLRRPISVSPQQRLVGEAANGDIAATQYARDYVPEYGGVVSVDGRDCHKLVLKATHKAVTYAGIVYYLETSTLLGIKADFMTAAGDVFKTAAFEYGNTVIHAGKRHPFVSSMTIANAAFPDRFSRLVYRDVTAASHPATAFSRDQLTSM</sequence>
<feature type="transmembrane region" description="Helical" evidence="7">
    <location>
        <begin position="316"/>
        <end position="342"/>
    </location>
</feature>
<feature type="transmembrane region" description="Helical" evidence="7">
    <location>
        <begin position="20"/>
        <end position="39"/>
    </location>
</feature>
<dbReference type="InterPro" id="IPR025857">
    <property type="entry name" value="MacB_PCD"/>
</dbReference>
<feature type="domain" description="MacB-like periplasmic core" evidence="9">
    <location>
        <begin position="16"/>
        <end position="238"/>
    </location>
</feature>
<reference evidence="11 12" key="1">
    <citation type="journal article" date="2015" name="Stand. Genomic Sci.">
        <title>Genomic Encyclopedia of Bacterial and Archaeal Type Strains, Phase III: the genomes of soil and plant-associated and newly described type strains.</title>
        <authorList>
            <person name="Whitman W.B."/>
            <person name="Woyke T."/>
            <person name="Klenk H.P."/>
            <person name="Zhou Y."/>
            <person name="Lilburn T.G."/>
            <person name="Beck B.J."/>
            <person name="De Vos P."/>
            <person name="Vandamme P."/>
            <person name="Eisen J.A."/>
            <person name="Garrity G."/>
            <person name="Hugenholtz P."/>
            <person name="Kyrpides N.C."/>
        </authorList>
    </citation>
    <scope>NUCLEOTIDE SEQUENCE [LARGE SCALE GENOMIC DNA]</scope>
    <source>
        <strain evidence="11 12">ASC-9842</strain>
    </source>
</reference>
<name>A0A4Q7RZI2_9BURK</name>
<dbReference type="EMBL" id="SGXM01000003">
    <property type="protein sequence ID" value="RZT38618.1"/>
    <property type="molecule type" value="Genomic_DNA"/>
</dbReference>
<dbReference type="InterPro" id="IPR033399">
    <property type="entry name" value="TP_0789-like"/>
</dbReference>
<comment type="similarity">
    <text evidence="2">Belongs to the ABC-4 integral membrane protein family. LolC/E subfamily.</text>
</comment>
<keyword evidence="12" id="KW-1185">Reference proteome</keyword>
<evidence type="ECO:0000256" key="7">
    <source>
        <dbReference type="SAM" id="Phobius"/>
    </source>
</evidence>
<feature type="transmembrane region" description="Helical" evidence="7">
    <location>
        <begin position="271"/>
        <end position="296"/>
    </location>
</feature>
<comment type="caution">
    <text evidence="11">The sequence shown here is derived from an EMBL/GenBank/DDBJ whole genome shotgun (WGS) entry which is preliminary data.</text>
</comment>
<comment type="subcellular location">
    <subcellularLocation>
        <location evidence="1">Cell membrane</location>
        <topology evidence="1">Multi-pass membrane protein</topology>
    </subcellularLocation>
</comment>
<dbReference type="Pfam" id="PF02687">
    <property type="entry name" value="FtsX"/>
    <property type="match status" value="1"/>
</dbReference>
<feature type="domain" description="Uncharacterized protein TP-0789" evidence="10">
    <location>
        <begin position="488"/>
        <end position="663"/>
    </location>
</feature>
<dbReference type="InterPro" id="IPR051447">
    <property type="entry name" value="Lipoprotein-release_system"/>
</dbReference>
<feature type="transmembrane region" description="Helical" evidence="7">
    <location>
        <begin position="362"/>
        <end position="390"/>
    </location>
</feature>
<dbReference type="Gene3D" id="2.50.20.10">
    <property type="entry name" value="Lipoprotein localisation LolA/LolB/LppX"/>
    <property type="match status" value="1"/>
</dbReference>
<evidence type="ECO:0000313" key="11">
    <source>
        <dbReference type="EMBL" id="RZT38618.1"/>
    </source>
</evidence>
<dbReference type="GO" id="GO:0098797">
    <property type="term" value="C:plasma membrane protein complex"/>
    <property type="evidence" value="ECO:0007669"/>
    <property type="project" value="TreeGrafter"/>
</dbReference>
<keyword evidence="4 7" id="KW-0812">Transmembrane</keyword>
<dbReference type="AlphaFoldDB" id="A0A4Q7RZI2"/>
<dbReference type="CDD" id="cd16329">
    <property type="entry name" value="LolA_like"/>
    <property type="match status" value="1"/>
</dbReference>
<evidence type="ECO:0000256" key="5">
    <source>
        <dbReference type="ARBA" id="ARBA00022989"/>
    </source>
</evidence>
<evidence type="ECO:0000313" key="12">
    <source>
        <dbReference type="Proteomes" id="UP000291078"/>
    </source>
</evidence>
<keyword evidence="11" id="KW-0449">Lipoprotein</keyword>
<evidence type="ECO:0000256" key="3">
    <source>
        <dbReference type="ARBA" id="ARBA00022475"/>
    </source>
</evidence>
<dbReference type="Pfam" id="PF12704">
    <property type="entry name" value="MacB_PCD"/>
    <property type="match status" value="1"/>
</dbReference>
<dbReference type="Pfam" id="PF17131">
    <property type="entry name" value="LolA_like"/>
    <property type="match status" value="1"/>
</dbReference>
<dbReference type="Proteomes" id="UP000291078">
    <property type="component" value="Unassembled WGS sequence"/>
</dbReference>
<keyword evidence="5 7" id="KW-1133">Transmembrane helix</keyword>
<organism evidence="11 12">
    <name type="scientific">Cupriavidus agavae</name>
    <dbReference type="NCBI Taxonomy" id="1001822"/>
    <lineage>
        <taxon>Bacteria</taxon>
        <taxon>Pseudomonadati</taxon>
        <taxon>Pseudomonadota</taxon>
        <taxon>Betaproteobacteria</taxon>
        <taxon>Burkholderiales</taxon>
        <taxon>Burkholderiaceae</taxon>
        <taxon>Cupriavidus</taxon>
    </lineage>
</organism>